<accession>A0AAN9F273</accession>
<evidence type="ECO:0000256" key="2">
    <source>
        <dbReference type="SAM" id="Phobius"/>
    </source>
</evidence>
<organism evidence="3 4">
    <name type="scientific">Crotalaria pallida</name>
    <name type="common">Smooth rattlebox</name>
    <name type="synonym">Crotalaria striata</name>
    <dbReference type="NCBI Taxonomy" id="3830"/>
    <lineage>
        <taxon>Eukaryota</taxon>
        <taxon>Viridiplantae</taxon>
        <taxon>Streptophyta</taxon>
        <taxon>Embryophyta</taxon>
        <taxon>Tracheophyta</taxon>
        <taxon>Spermatophyta</taxon>
        <taxon>Magnoliopsida</taxon>
        <taxon>eudicotyledons</taxon>
        <taxon>Gunneridae</taxon>
        <taxon>Pentapetalae</taxon>
        <taxon>rosids</taxon>
        <taxon>fabids</taxon>
        <taxon>Fabales</taxon>
        <taxon>Fabaceae</taxon>
        <taxon>Papilionoideae</taxon>
        <taxon>50 kb inversion clade</taxon>
        <taxon>genistoids sensu lato</taxon>
        <taxon>core genistoids</taxon>
        <taxon>Crotalarieae</taxon>
        <taxon>Crotalaria</taxon>
    </lineage>
</organism>
<name>A0AAN9F273_CROPI</name>
<feature type="region of interest" description="Disordered" evidence="1">
    <location>
        <begin position="50"/>
        <end position="69"/>
    </location>
</feature>
<dbReference type="Proteomes" id="UP001372338">
    <property type="component" value="Unassembled WGS sequence"/>
</dbReference>
<keyword evidence="2" id="KW-0472">Membrane</keyword>
<keyword evidence="4" id="KW-1185">Reference proteome</keyword>
<evidence type="ECO:0000313" key="4">
    <source>
        <dbReference type="Proteomes" id="UP001372338"/>
    </source>
</evidence>
<protein>
    <submittedName>
        <fullName evidence="3">Uncharacterized protein</fullName>
    </submittedName>
</protein>
<keyword evidence="2" id="KW-1133">Transmembrane helix</keyword>
<sequence>MERLYSFRIFSLHFLRSSLHEYIQPGHKTLITFANHPHHDPLSRAFTMAPSFSPSPPSTKASTAPQKRTTQICARPGSNPVSNNIATVHEPHMSSTDFVHAKGSQRWIDGSRTKTTWWVLIIWPQKKFVRGGCSLEKKVDSGDIGGGMASLVFIVVGEICPLLVSYLLILADNIF</sequence>
<reference evidence="3 4" key="1">
    <citation type="submission" date="2024-01" db="EMBL/GenBank/DDBJ databases">
        <title>The genomes of 5 underutilized Papilionoideae crops provide insights into root nodulation and disease resistanc.</title>
        <authorList>
            <person name="Yuan L."/>
        </authorList>
    </citation>
    <scope>NUCLEOTIDE SEQUENCE [LARGE SCALE GENOMIC DNA]</scope>
    <source>
        <strain evidence="3">ZHUSHIDOU_FW_LH</strain>
        <tissue evidence="3">Leaf</tissue>
    </source>
</reference>
<dbReference type="AlphaFoldDB" id="A0AAN9F273"/>
<comment type="caution">
    <text evidence="3">The sequence shown here is derived from an EMBL/GenBank/DDBJ whole genome shotgun (WGS) entry which is preliminary data.</text>
</comment>
<proteinExistence type="predicted"/>
<evidence type="ECO:0000313" key="3">
    <source>
        <dbReference type="EMBL" id="KAK7267020.1"/>
    </source>
</evidence>
<feature type="transmembrane region" description="Helical" evidence="2">
    <location>
        <begin position="147"/>
        <end position="169"/>
    </location>
</feature>
<feature type="compositionally biased region" description="Low complexity" evidence="1">
    <location>
        <begin position="50"/>
        <end position="65"/>
    </location>
</feature>
<dbReference type="EMBL" id="JAYWIO010000004">
    <property type="protein sequence ID" value="KAK7267020.1"/>
    <property type="molecule type" value="Genomic_DNA"/>
</dbReference>
<evidence type="ECO:0000256" key="1">
    <source>
        <dbReference type="SAM" id="MobiDB-lite"/>
    </source>
</evidence>
<gene>
    <name evidence="3" type="ORF">RIF29_19684</name>
</gene>
<keyword evidence="2" id="KW-0812">Transmembrane</keyword>